<dbReference type="eggNOG" id="COG3547">
    <property type="taxonomic scope" value="Bacteria"/>
</dbReference>
<gene>
    <name evidence="2" type="ORF">MEA186_01276</name>
</gene>
<feature type="region of interest" description="Disordered" evidence="1">
    <location>
        <begin position="76"/>
        <end position="97"/>
    </location>
</feature>
<organism evidence="2 3">
    <name type="scientific">Mesorhizobium amorphae CCNWGS0123</name>
    <dbReference type="NCBI Taxonomy" id="1082933"/>
    <lineage>
        <taxon>Bacteria</taxon>
        <taxon>Pseudomonadati</taxon>
        <taxon>Pseudomonadota</taxon>
        <taxon>Alphaproteobacteria</taxon>
        <taxon>Hyphomicrobiales</taxon>
        <taxon>Phyllobacteriaceae</taxon>
        <taxon>Mesorhizobium</taxon>
    </lineage>
</organism>
<dbReference type="PATRIC" id="fig|1082933.3.peg.220"/>
<dbReference type="EMBL" id="AGSN01000015">
    <property type="protein sequence ID" value="EHH13918.1"/>
    <property type="molecule type" value="Genomic_DNA"/>
</dbReference>
<dbReference type="Proteomes" id="UP000002949">
    <property type="component" value="Unassembled WGS sequence"/>
</dbReference>
<accession>G6Y2U1</accession>
<evidence type="ECO:0000256" key="1">
    <source>
        <dbReference type="SAM" id="MobiDB-lite"/>
    </source>
</evidence>
<dbReference type="AlphaFoldDB" id="G6Y2U1"/>
<protein>
    <submittedName>
        <fullName evidence="2">Transposase</fullName>
    </submittedName>
</protein>
<keyword evidence="3" id="KW-1185">Reference proteome</keyword>
<evidence type="ECO:0000313" key="2">
    <source>
        <dbReference type="EMBL" id="EHH13918.1"/>
    </source>
</evidence>
<reference evidence="2 3" key="1">
    <citation type="journal article" date="2012" name="J. Bacteriol.">
        <title>Draft Genome Sequence of Plant Growth-Promoting Rhizobium Mesorhizobium amorphae, Isolated from Zinc-Lead Mine Tailings.</title>
        <authorList>
            <person name="Hao X."/>
            <person name="Lin Y."/>
            <person name="Johnstone L."/>
            <person name="Baltrus D.A."/>
            <person name="Miller S.J."/>
            <person name="Wei G."/>
            <person name="Rensing C."/>
        </authorList>
    </citation>
    <scope>NUCLEOTIDE SEQUENCE [LARGE SCALE GENOMIC DNA]</scope>
    <source>
        <strain evidence="2 3">CCNWGS0123</strain>
    </source>
</reference>
<evidence type="ECO:0000313" key="3">
    <source>
        <dbReference type="Proteomes" id="UP000002949"/>
    </source>
</evidence>
<proteinExistence type="predicted"/>
<sequence>MRAAMSAPRNKTDKADALGIADIMRTGLGSDRPTSNRKAAIGPNFHTPAQLKAKFLDLENAIRHSLKAFGIRLGKVRRRPSSRRSAPSPREIHYRPS</sequence>
<name>G6Y2U1_9HYPH</name>